<feature type="signal peptide" evidence="1">
    <location>
        <begin position="1"/>
        <end position="22"/>
    </location>
</feature>
<proteinExistence type="predicted"/>
<keyword evidence="1" id="KW-0732">Signal</keyword>
<dbReference type="SUPFAM" id="SSF53474">
    <property type="entry name" value="alpha/beta-Hydrolases"/>
    <property type="match status" value="1"/>
</dbReference>
<reference evidence="2" key="1">
    <citation type="submission" date="2020-03" db="EMBL/GenBank/DDBJ databases">
        <title>Phycicoccus flavus sp. nov., a novel endophytic actinobacterium isolated from branch of Kandelia candel.</title>
        <authorList>
            <person name="Tuo L."/>
        </authorList>
    </citation>
    <scope>NUCLEOTIDE SEQUENCE</scope>
    <source>
        <strain evidence="2">CMS6Z-2</strain>
    </source>
</reference>
<protein>
    <submittedName>
        <fullName evidence="2">Uncharacterized protein</fullName>
    </submittedName>
</protein>
<accession>A0A8T6R563</accession>
<name>A0A8T6R563_9MICO</name>
<dbReference type="Proteomes" id="UP000287866">
    <property type="component" value="Unassembled WGS sequence"/>
</dbReference>
<evidence type="ECO:0000256" key="1">
    <source>
        <dbReference type="SAM" id="SignalP"/>
    </source>
</evidence>
<evidence type="ECO:0000313" key="2">
    <source>
        <dbReference type="EMBL" id="NHA68814.1"/>
    </source>
</evidence>
<comment type="caution">
    <text evidence="2">The sequence shown here is derived from an EMBL/GenBank/DDBJ whole genome shotgun (WGS) entry which is preliminary data.</text>
</comment>
<keyword evidence="3" id="KW-1185">Reference proteome</keyword>
<organism evidence="2 3">
    <name type="scientific">Phycicoccus flavus</name>
    <dbReference type="NCBI Taxonomy" id="2502783"/>
    <lineage>
        <taxon>Bacteria</taxon>
        <taxon>Bacillati</taxon>
        <taxon>Actinomycetota</taxon>
        <taxon>Actinomycetes</taxon>
        <taxon>Micrococcales</taxon>
        <taxon>Intrasporangiaceae</taxon>
        <taxon>Phycicoccus</taxon>
    </lineage>
</organism>
<feature type="chain" id="PRO_5039717284" evidence="1">
    <location>
        <begin position="23"/>
        <end position="542"/>
    </location>
</feature>
<dbReference type="InterPro" id="IPR029058">
    <property type="entry name" value="AB_hydrolase_fold"/>
</dbReference>
<dbReference type="AlphaFoldDB" id="A0A8T6R563"/>
<sequence length="542" mass="57691">MTGAWSGRAAGALALLAAGVLAAGTAAPAGARDLPDETRTMPPTDCVAQVGYPQNGELTGYRVRQQGGEVVCVPIREIPRVDAAKGEDPRIDRATFPAAVAALEACRAAGPCAAEAAAAAYVPSSFRKTGTKDPVGLIDPFAPDVDLADIRRPAYFAQAPYAEPIAAAEDSTWTLDLAVPADPYDRLVRGETADTHLRGWYLRGAGVRGPDGSRQRALVVLIGGRTVETTATDDPRDPTYVRTADGRYVYNTAARGEGLGAHVWRGYLDTMWRAGFDVLTVDKRGHGISGGRTPDDLLNQGLDMLRLLDALDDGDGLRVLGPDGAERAGTAAARALIPTAQEARTVPTVLGGSSQGSETTEFAMWANTARWCRYDEPGAPCHAPWGHENVRGAIMLSAIYSPGSYGAPGLLPSIAAGALRNHIMRYPTSEPLASIGRWPAVLNVKGLWDDLPDGTFSVYDAHRRAGDDAQLFLVRGPHSEVQWGDAIIARVRARMVDFATDAVRGRPVTQRRYADLQDAVAASWPVYEPSTAPTVLRPARAR</sequence>
<dbReference type="Gene3D" id="3.40.50.1820">
    <property type="entry name" value="alpha/beta hydrolase"/>
    <property type="match status" value="1"/>
</dbReference>
<evidence type="ECO:0000313" key="3">
    <source>
        <dbReference type="Proteomes" id="UP000287866"/>
    </source>
</evidence>
<gene>
    <name evidence="2" type="ORF">EPD83_012250</name>
</gene>
<dbReference type="EMBL" id="SAYU02000038">
    <property type="protein sequence ID" value="NHA68814.1"/>
    <property type="molecule type" value="Genomic_DNA"/>
</dbReference>
<dbReference type="RefSeq" id="WP_165566636.1">
    <property type="nucleotide sequence ID" value="NZ_SAYU02000038.1"/>
</dbReference>